<dbReference type="PANTHER" id="PTHR33677:SF5">
    <property type="entry name" value="TRANSCRIPTIONAL REPRESSOR FRMR"/>
    <property type="match status" value="1"/>
</dbReference>
<comment type="caution">
    <text evidence="3">The sequence shown here is derived from an EMBL/GenBank/DDBJ whole genome shotgun (WGS) entry which is preliminary data.</text>
</comment>
<dbReference type="Gene3D" id="1.20.58.1000">
    <property type="entry name" value="Metal-sensitive repressor, helix protomer"/>
    <property type="match status" value="1"/>
</dbReference>
<name>A0ABU8LET7_9MICO</name>
<dbReference type="Proteomes" id="UP001371224">
    <property type="component" value="Unassembled WGS sequence"/>
</dbReference>
<reference evidence="3 4" key="1">
    <citation type="submission" date="2024-02" db="EMBL/GenBank/DDBJ databases">
        <authorList>
            <person name="Saticioglu I.B."/>
        </authorList>
    </citation>
    <scope>NUCLEOTIDE SEQUENCE [LARGE SCALE GENOMIC DNA]</scope>
    <source>
        <strain evidence="3 4">Mu-80</strain>
    </source>
</reference>
<keyword evidence="4" id="KW-1185">Reference proteome</keyword>
<dbReference type="RefSeq" id="WP_337332756.1">
    <property type="nucleotide sequence ID" value="NZ_JBBDGM010000010.1"/>
</dbReference>
<dbReference type="InterPro" id="IPR038390">
    <property type="entry name" value="Metal_Tscrpt_repr_sf"/>
</dbReference>
<proteinExistence type="inferred from homology"/>
<sequence>MSSQASADDIRKVVNRLKRARGQLTAVIDAMETDADCRDVVLQLAAVGKAIDRAGFAVISTALRTCVTEGEDADDDAPSMQELEKLFLTLA</sequence>
<dbReference type="Pfam" id="PF02583">
    <property type="entry name" value="Trns_repr_metal"/>
    <property type="match status" value="1"/>
</dbReference>
<protein>
    <submittedName>
        <fullName evidence="3">Metal-sensitive transcriptional regulator</fullName>
    </submittedName>
</protein>
<organism evidence="3 4">
    <name type="scientific">Microbacterium bandirmense</name>
    <dbReference type="NCBI Taxonomy" id="3122050"/>
    <lineage>
        <taxon>Bacteria</taxon>
        <taxon>Bacillati</taxon>
        <taxon>Actinomycetota</taxon>
        <taxon>Actinomycetes</taxon>
        <taxon>Micrococcales</taxon>
        <taxon>Microbacteriaceae</taxon>
        <taxon>Microbacterium</taxon>
    </lineage>
</organism>
<evidence type="ECO:0000313" key="4">
    <source>
        <dbReference type="Proteomes" id="UP001371224"/>
    </source>
</evidence>
<accession>A0ABU8LET7</accession>
<dbReference type="EMBL" id="JBBDGM010000010">
    <property type="protein sequence ID" value="MEJ1089096.1"/>
    <property type="molecule type" value="Genomic_DNA"/>
</dbReference>
<evidence type="ECO:0000256" key="2">
    <source>
        <dbReference type="ARBA" id="ARBA00023008"/>
    </source>
</evidence>
<dbReference type="InterPro" id="IPR003735">
    <property type="entry name" value="Metal_Tscrpt_repr"/>
</dbReference>
<evidence type="ECO:0000256" key="1">
    <source>
        <dbReference type="ARBA" id="ARBA00005428"/>
    </source>
</evidence>
<dbReference type="CDD" id="cd10148">
    <property type="entry name" value="CsoR-like_DUF156"/>
    <property type="match status" value="1"/>
</dbReference>
<dbReference type="PANTHER" id="PTHR33677">
    <property type="entry name" value="TRANSCRIPTIONAL REPRESSOR FRMR-RELATED"/>
    <property type="match status" value="1"/>
</dbReference>
<evidence type="ECO:0000313" key="3">
    <source>
        <dbReference type="EMBL" id="MEJ1089096.1"/>
    </source>
</evidence>
<gene>
    <name evidence="3" type="ORF">WDU99_12305</name>
</gene>
<keyword evidence="2" id="KW-0186">Copper</keyword>
<comment type="similarity">
    <text evidence="1">Belongs to the CsoR family.</text>
</comment>